<dbReference type="GO" id="GO:0004672">
    <property type="term" value="F:protein kinase activity"/>
    <property type="evidence" value="ECO:0007669"/>
    <property type="project" value="InterPro"/>
</dbReference>
<dbReference type="VEuPathDB" id="FungiDB:SI65_07955"/>
<keyword evidence="4" id="KW-1185">Reference proteome</keyword>
<organism evidence="3 4">
    <name type="scientific">Aspergillus cristatus</name>
    <name type="common">Chinese Fuzhuan brick tea-fermentation fungus</name>
    <name type="synonym">Eurotium cristatum</name>
    <dbReference type="NCBI Taxonomy" id="573508"/>
    <lineage>
        <taxon>Eukaryota</taxon>
        <taxon>Fungi</taxon>
        <taxon>Dikarya</taxon>
        <taxon>Ascomycota</taxon>
        <taxon>Pezizomycotina</taxon>
        <taxon>Eurotiomycetes</taxon>
        <taxon>Eurotiomycetidae</taxon>
        <taxon>Eurotiales</taxon>
        <taxon>Aspergillaceae</taxon>
        <taxon>Aspergillus</taxon>
        <taxon>Aspergillus subgen. Aspergillus</taxon>
    </lineage>
</organism>
<dbReference type="OrthoDB" id="2156052at2759"/>
<evidence type="ECO:0000256" key="1">
    <source>
        <dbReference type="SAM" id="MobiDB-lite"/>
    </source>
</evidence>
<dbReference type="GO" id="GO:0005524">
    <property type="term" value="F:ATP binding"/>
    <property type="evidence" value="ECO:0007669"/>
    <property type="project" value="InterPro"/>
</dbReference>
<feature type="region of interest" description="Disordered" evidence="1">
    <location>
        <begin position="1"/>
        <end position="69"/>
    </location>
</feature>
<dbReference type="SUPFAM" id="SSF56112">
    <property type="entry name" value="Protein kinase-like (PK-like)"/>
    <property type="match status" value="1"/>
</dbReference>
<proteinExistence type="predicted"/>
<reference evidence="3 4" key="1">
    <citation type="journal article" date="2016" name="BMC Genomics">
        <title>Comparative genomic and transcriptomic analyses of the Fuzhuan brick tea-fermentation fungus Aspergillus cristatus.</title>
        <authorList>
            <person name="Ge Y."/>
            <person name="Wang Y."/>
            <person name="Liu Y."/>
            <person name="Tan Y."/>
            <person name="Ren X."/>
            <person name="Zhang X."/>
            <person name="Hyde K.D."/>
            <person name="Liu Y."/>
            <person name="Liu Z."/>
        </authorList>
    </citation>
    <scope>NUCLEOTIDE SEQUENCE [LARGE SCALE GENOMIC DNA]</scope>
    <source>
        <strain evidence="3 4">GZAAS20.1005</strain>
    </source>
</reference>
<sequence>MFAESMPKDSDSTWVYHKDRDSPDSSVESNNPGPARHPPSPSQQRRKRQQTSKSSQRASTTAGQTRAPNPEYCTQACLRGLCFQANLDPRCPNFYTHQEQSGRLELINLVSRQLNEDPDHCCQPLGKERLHGSLFAITLDTYGYTFVDKGTEYDSHYEGDIYQMLKQLQGTAIPVYLGDIYLRESVYFLGPFCEIIHMSLMAWVGESIDDKHYSRWDTEIRQTVGEVYEVGVEHLDVRSENLLWSEEMQRVMLVDFGRGKGSPEAQESGLV</sequence>
<name>A0A1E3B6C5_ASPCR</name>
<evidence type="ECO:0000313" key="4">
    <source>
        <dbReference type="Proteomes" id="UP000094569"/>
    </source>
</evidence>
<evidence type="ECO:0000259" key="2">
    <source>
        <dbReference type="PROSITE" id="PS50011"/>
    </source>
</evidence>
<dbReference type="AlphaFoldDB" id="A0A1E3B6C5"/>
<accession>A0A1E3B6C5</accession>
<feature type="domain" description="Protein kinase" evidence="2">
    <location>
        <begin position="95"/>
        <end position="271"/>
    </location>
</feature>
<dbReference type="InterPro" id="IPR000719">
    <property type="entry name" value="Prot_kinase_dom"/>
</dbReference>
<feature type="compositionally biased region" description="Basic and acidic residues" evidence="1">
    <location>
        <begin position="1"/>
        <end position="23"/>
    </location>
</feature>
<feature type="compositionally biased region" description="Low complexity" evidence="1">
    <location>
        <begin position="51"/>
        <end position="62"/>
    </location>
</feature>
<dbReference type="InterPro" id="IPR011009">
    <property type="entry name" value="Kinase-like_dom_sf"/>
</dbReference>
<dbReference type="STRING" id="573508.A0A1E3B6C5"/>
<dbReference type="PROSITE" id="PS50011">
    <property type="entry name" value="PROTEIN_KINASE_DOM"/>
    <property type="match status" value="1"/>
</dbReference>
<dbReference type="Proteomes" id="UP000094569">
    <property type="component" value="Unassembled WGS sequence"/>
</dbReference>
<protein>
    <recommendedName>
        <fullName evidence="2">Protein kinase domain-containing protein</fullName>
    </recommendedName>
</protein>
<evidence type="ECO:0000313" key="3">
    <source>
        <dbReference type="EMBL" id="ODM16448.1"/>
    </source>
</evidence>
<comment type="caution">
    <text evidence="3">The sequence shown here is derived from an EMBL/GenBank/DDBJ whole genome shotgun (WGS) entry which is preliminary data.</text>
</comment>
<dbReference type="EMBL" id="JXNT01000011">
    <property type="protein sequence ID" value="ODM16448.1"/>
    <property type="molecule type" value="Genomic_DNA"/>
</dbReference>
<gene>
    <name evidence="3" type="ORF">SI65_07955</name>
</gene>